<reference evidence="6 7" key="1">
    <citation type="submission" date="2018-08" db="EMBL/GenBank/DDBJ databases">
        <title>A genome reference for cultivated species of the human gut microbiota.</title>
        <authorList>
            <person name="Zou Y."/>
            <person name="Xue W."/>
            <person name="Luo G."/>
        </authorList>
    </citation>
    <scope>NUCLEOTIDE SEQUENCE [LARGE SCALE GENOMIC DNA]</scope>
    <source>
        <strain evidence="4 6">AF14-49</strain>
        <strain evidence="5 7">AF34-33</strain>
    </source>
</reference>
<evidence type="ECO:0000313" key="7">
    <source>
        <dbReference type="Proteomes" id="UP000286038"/>
    </source>
</evidence>
<dbReference type="Proteomes" id="UP000654720">
    <property type="component" value="Chromosome"/>
</dbReference>
<dbReference type="InterPro" id="IPR021255">
    <property type="entry name" value="DUF2807"/>
</dbReference>
<evidence type="ECO:0000313" key="4">
    <source>
        <dbReference type="EMBL" id="RGV30909.1"/>
    </source>
</evidence>
<evidence type="ECO:0000256" key="1">
    <source>
        <dbReference type="SAM" id="SignalP"/>
    </source>
</evidence>
<dbReference type="STRING" id="1121130.GCA_000519105_01417"/>
<organism evidence="4 6">
    <name type="scientific">Butyricimonas virosa</name>
    <dbReference type="NCBI Taxonomy" id="544645"/>
    <lineage>
        <taxon>Bacteria</taxon>
        <taxon>Pseudomonadati</taxon>
        <taxon>Bacteroidota</taxon>
        <taxon>Bacteroidia</taxon>
        <taxon>Bacteroidales</taxon>
        <taxon>Odoribacteraceae</taxon>
        <taxon>Butyricimonas</taxon>
    </lineage>
</organism>
<dbReference type="EMBL" id="QRPV01000039">
    <property type="protein sequence ID" value="RHM39019.1"/>
    <property type="molecule type" value="Genomic_DNA"/>
</dbReference>
<feature type="domain" description="Putative auto-transporter adhesin head GIN" evidence="2">
    <location>
        <begin position="35"/>
        <end position="243"/>
    </location>
</feature>
<dbReference type="RefSeq" id="WP_084569198.1">
    <property type="nucleotide sequence ID" value="NZ_CABJDM010000039.1"/>
</dbReference>
<dbReference type="GeneID" id="93096235"/>
<name>A0A412WUI9_9BACT</name>
<dbReference type="EMBL" id="CP069450">
    <property type="protein sequence ID" value="QRO50920.1"/>
    <property type="molecule type" value="Genomic_DNA"/>
</dbReference>
<dbReference type="Pfam" id="PF10988">
    <property type="entry name" value="DUF2807"/>
    <property type="match status" value="1"/>
</dbReference>
<feature type="signal peptide" evidence="1">
    <location>
        <begin position="1"/>
        <end position="20"/>
    </location>
</feature>
<sequence length="272" mass="29239">MKKISFIIFMLCLTITGAFAQEQISISRFQGQKITGIKAHGIFNITAKQGATTGVTVNIPARLEKQLVLKLDSDGKLQIYIEGKITTKNKRNNDDDHFTAEVTVTSLDNVELTGVCKLETTGNFTTAKLKVNLSGASKMLISGDFLAKEKLDIELSGASNLKGQMTSPESTFDISGASNLSLKGNTIHCKMEVSGASKANLENFPINELKAEVSGAAKAQFQVKEKISLHTSGASKATYSGDPIILSLHSSGASNINKISSQSSETRKEYEK</sequence>
<evidence type="ECO:0000313" key="8">
    <source>
        <dbReference type="Proteomes" id="UP000654720"/>
    </source>
</evidence>
<dbReference type="EMBL" id="QRZA01000045">
    <property type="protein sequence ID" value="RGV30909.1"/>
    <property type="molecule type" value="Genomic_DNA"/>
</dbReference>
<proteinExistence type="predicted"/>
<evidence type="ECO:0000313" key="5">
    <source>
        <dbReference type="EMBL" id="RHM39019.1"/>
    </source>
</evidence>
<dbReference type="Gene3D" id="2.160.20.120">
    <property type="match status" value="1"/>
</dbReference>
<dbReference type="Proteomes" id="UP000286038">
    <property type="component" value="Unassembled WGS sequence"/>
</dbReference>
<evidence type="ECO:0000313" key="3">
    <source>
        <dbReference type="EMBL" id="QRO50920.1"/>
    </source>
</evidence>
<accession>A0A412WUI9</accession>
<feature type="chain" id="PRO_5044602223" evidence="1">
    <location>
        <begin position="21"/>
        <end position="272"/>
    </location>
</feature>
<reference evidence="3 8" key="2">
    <citation type="submission" date="2021-02" db="EMBL/GenBank/DDBJ databases">
        <title>FDA dAtabase for Regulatory Grade micrObial Sequences (FDA-ARGOS): Supporting development and validation of Infectious Disease Dx tests.</title>
        <authorList>
            <person name="Carlson P."/>
            <person name="Fischbach M."/>
            <person name="Hastie J."/>
            <person name="Bilen M."/>
            <person name="Cheng A."/>
            <person name="Tallon L."/>
            <person name="Sadzewicz L."/>
            <person name="Zhao X."/>
            <person name="Boylan J."/>
            <person name="Ott S."/>
            <person name="Bowen H."/>
            <person name="Vavikolanu K."/>
            <person name="Mehta A."/>
            <person name="Aluvathingal J."/>
            <person name="Nadendla S."/>
            <person name="Yan Y."/>
            <person name="Sichtig H."/>
        </authorList>
    </citation>
    <scope>NUCLEOTIDE SEQUENCE [LARGE SCALE GENOMIC DNA]</scope>
    <source>
        <strain evidence="3 8">FDAARGOS_1229</strain>
    </source>
</reference>
<gene>
    <name evidence="4" type="ORF">DWW18_19600</name>
    <name evidence="5" type="ORF">DWZ68_17305</name>
    <name evidence="3" type="ORF">I6J59_04630</name>
</gene>
<evidence type="ECO:0000259" key="2">
    <source>
        <dbReference type="Pfam" id="PF10988"/>
    </source>
</evidence>
<dbReference type="Proteomes" id="UP000283589">
    <property type="component" value="Unassembled WGS sequence"/>
</dbReference>
<keyword evidence="1" id="KW-0732">Signal</keyword>
<protein>
    <submittedName>
        <fullName evidence="3">DUF2807 domain-containing protein</fullName>
    </submittedName>
</protein>
<evidence type="ECO:0000313" key="6">
    <source>
        <dbReference type="Proteomes" id="UP000283589"/>
    </source>
</evidence>
<dbReference type="AlphaFoldDB" id="A0A412WUI9"/>
<keyword evidence="8" id="KW-1185">Reference proteome</keyword>